<keyword evidence="2" id="KW-1185">Reference proteome</keyword>
<dbReference type="Gramene" id="PSS04270">
    <property type="protein sequence ID" value="PSS04270"/>
    <property type="gene ID" value="CEY00_Acc20116"/>
</dbReference>
<dbReference type="InParanoid" id="A0A2R6Q8N8"/>
<proteinExistence type="predicted"/>
<reference evidence="1 2" key="1">
    <citation type="submission" date="2017-07" db="EMBL/GenBank/DDBJ databases">
        <title>An improved, manually edited Actinidia chinensis var. chinensis (kiwifruit) genome highlights the challenges associated with draft genomes and gene prediction in plants.</title>
        <authorList>
            <person name="Pilkington S."/>
            <person name="Crowhurst R."/>
            <person name="Hilario E."/>
            <person name="Nardozza S."/>
            <person name="Fraser L."/>
            <person name="Peng Y."/>
            <person name="Gunaseelan K."/>
            <person name="Simpson R."/>
            <person name="Tahir J."/>
            <person name="Deroles S."/>
            <person name="Templeton K."/>
            <person name="Luo Z."/>
            <person name="Davy M."/>
            <person name="Cheng C."/>
            <person name="Mcneilage M."/>
            <person name="Scaglione D."/>
            <person name="Liu Y."/>
            <person name="Zhang Q."/>
            <person name="Datson P."/>
            <person name="De Silva N."/>
            <person name="Gardiner S."/>
            <person name="Bassett H."/>
            <person name="Chagne D."/>
            <person name="Mccallum J."/>
            <person name="Dzierzon H."/>
            <person name="Deng C."/>
            <person name="Wang Y.-Y."/>
            <person name="Barron N."/>
            <person name="Manako K."/>
            <person name="Bowen J."/>
            <person name="Foster T."/>
            <person name="Erridge Z."/>
            <person name="Tiffin H."/>
            <person name="Waite C."/>
            <person name="Davies K."/>
            <person name="Grierson E."/>
            <person name="Laing W."/>
            <person name="Kirk R."/>
            <person name="Chen X."/>
            <person name="Wood M."/>
            <person name="Montefiori M."/>
            <person name="Brummell D."/>
            <person name="Schwinn K."/>
            <person name="Catanach A."/>
            <person name="Fullerton C."/>
            <person name="Li D."/>
            <person name="Meiyalaghan S."/>
            <person name="Nieuwenhuizen N."/>
            <person name="Read N."/>
            <person name="Prakash R."/>
            <person name="Hunter D."/>
            <person name="Zhang H."/>
            <person name="Mckenzie M."/>
            <person name="Knabel M."/>
            <person name="Harris A."/>
            <person name="Allan A."/>
            <person name="Chen A."/>
            <person name="Janssen B."/>
            <person name="Plunkett B."/>
            <person name="Dwamena C."/>
            <person name="Voogd C."/>
            <person name="Leif D."/>
            <person name="Lafferty D."/>
            <person name="Souleyre E."/>
            <person name="Varkonyi-Gasic E."/>
            <person name="Gambi F."/>
            <person name="Hanley J."/>
            <person name="Yao J.-L."/>
            <person name="Cheung J."/>
            <person name="David K."/>
            <person name="Warren B."/>
            <person name="Marsh K."/>
            <person name="Snowden K."/>
            <person name="Lin-Wang K."/>
            <person name="Brian L."/>
            <person name="Martinez-Sanchez M."/>
            <person name="Wang M."/>
            <person name="Ileperuma N."/>
            <person name="Macnee N."/>
            <person name="Campin R."/>
            <person name="Mcatee P."/>
            <person name="Drummond R."/>
            <person name="Espley R."/>
            <person name="Ireland H."/>
            <person name="Wu R."/>
            <person name="Atkinson R."/>
            <person name="Karunairetnam S."/>
            <person name="Bulley S."/>
            <person name="Chunkath S."/>
            <person name="Hanley Z."/>
            <person name="Storey R."/>
            <person name="Thrimawithana A."/>
            <person name="Thomson S."/>
            <person name="David C."/>
            <person name="Testolin R."/>
        </authorList>
    </citation>
    <scope>NUCLEOTIDE SEQUENCE [LARGE SCALE GENOMIC DNA]</scope>
    <source>
        <strain evidence="2">cv. Red5</strain>
        <tissue evidence="1">Young leaf</tissue>
    </source>
</reference>
<organism evidence="1 2">
    <name type="scientific">Actinidia chinensis var. chinensis</name>
    <name type="common">Chinese soft-hair kiwi</name>
    <dbReference type="NCBI Taxonomy" id="1590841"/>
    <lineage>
        <taxon>Eukaryota</taxon>
        <taxon>Viridiplantae</taxon>
        <taxon>Streptophyta</taxon>
        <taxon>Embryophyta</taxon>
        <taxon>Tracheophyta</taxon>
        <taxon>Spermatophyta</taxon>
        <taxon>Magnoliopsida</taxon>
        <taxon>eudicotyledons</taxon>
        <taxon>Gunneridae</taxon>
        <taxon>Pentapetalae</taxon>
        <taxon>asterids</taxon>
        <taxon>Ericales</taxon>
        <taxon>Actinidiaceae</taxon>
        <taxon>Actinidia</taxon>
    </lineage>
</organism>
<comment type="caution">
    <text evidence="1">The sequence shown here is derived from an EMBL/GenBank/DDBJ whole genome shotgun (WGS) entry which is preliminary data.</text>
</comment>
<evidence type="ECO:0000313" key="1">
    <source>
        <dbReference type="EMBL" id="PSS04270.1"/>
    </source>
</evidence>
<evidence type="ECO:0000313" key="2">
    <source>
        <dbReference type="Proteomes" id="UP000241394"/>
    </source>
</evidence>
<keyword evidence="1" id="KW-0418">Kinase</keyword>
<accession>A0A2R6Q8N8</accession>
<keyword evidence="1" id="KW-0808">Transferase</keyword>
<dbReference type="AlphaFoldDB" id="A0A2R6Q8N8"/>
<dbReference type="Proteomes" id="UP000241394">
    <property type="component" value="Chromosome LG18"/>
</dbReference>
<dbReference type="GO" id="GO:0016301">
    <property type="term" value="F:kinase activity"/>
    <property type="evidence" value="ECO:0007669"/>
    <property type="project" value="UniProtKB-KW"/>
</dbReference>
<sequence length="163" mass="18476">MAALVPETVPKFTTETLRDVARQSDRCHIVPVRLRDPLSLSLSLSLSSYTYTHNCTQFDLICDFTVNWNGDCRARGDTHEEKGSELVPIVQRNKGCESAVERVHFERACGRSSQVIGLIGELEAVEDQDLLWRHRSQVQRGPGRRLRGFPNARRLLCLLQSSQ</sequence>
<protein>
    <submittedName>
        <fullName evidence="1">A-kinase anchor protein like</fullName>
    </submittedName>
</protein>
<name>A0A2R6Q8N8_ACTCC</name>
<gene>
    <name evidence="1" type="ORF">CEY00_Acc20116</name>
</gene>
<dbReference type="EMBL" id="NKQK01000018">
    <property type="protein sequence ID" value="PSS04270.1"/>
    <property type="molecule type" value="Genomic_DNA"/>
</dbReference>
<reference evidence="2" key="2">
    <citation type="journal article" date="2018" name="BMC Genomics">
        <title>A manually annotated Actinidia chinensis var. chinensis (kiwifruit) genome highlights the challenges associated with draft genomes and gene prediction in plants.</title>
        <authorList>
            <person name="Pilkington S.M."/>
            <person name="Crowhurst R."/>
            <person name="Hilario E."/>
            <person name="Nardozza S."/>
            <person name="Fraser L."/>
            <person name="Peng Y."/>
            <person name="Gunaseelan K."/>
            <person name="Simpson R."/>
            <person name="Tahir J."/>
            <person name="Deroles S.C."/>
            <person name="Templeton K."/>
            <person name="Luo Z."/>
            <person name="Davy M."/>
            <person name="Cheng C."/>
            <person name="McNeilage M."/>
            <person name="Scaglione D."/>
            <person name="Liu Y."/>
            <person name="Zhang Q."/>
            <person name="Datson P."/>
            <person name="De Silva N."/>
            <person name="Gardiner S.E."/>
            <person name="Bassett H."/>
            <person name="Chagne D."/>
            <person name="McCallum J."/>
            <person name="Dzierzon H."/>
            <person name="Deng C."/>
            <person name="Wang Y.Y."/>
            <person name="Barron L."/>
            <person name="Manako K."/>
            <person name="Bowen J."/>
            <person name="Foster T.M."/>
            <person name="Erridge Z.A."/>
            <person name="Tiffin H."/>
            <person name="Waite C.N."/>
            <person name="Davies K.M."/>
            <person name="Grierson E.P."/>
            <person name="Laing W.A."/>
            <person name="Kirk R."/>
            <person name="Chen X."/>
            <person name="Wood M."/>
            <person name="Montefiori M."/>
            <person name="Brummell D.A."/>
            <person name="Schwinn K.E."/>
            <person name="Catanach A."/>
            <person name="Fullerton C."/>
            <person name="Li D."/>
            <person name="Meiyalaghan S."/>
            <person name="Nieuwenhuizen N."/>
            <person name="Read N."/>
            <person name="Prakash R."/>
            <person name="Hunter D."/>
            <person name="Zhang H."/>
            <person name="McKenzie M."/>
            <person name="Knabel M."/>
            <person name="Harris A."/>
            <person name="Allan A.C."/>
            <person name="Gleave A."/>
            <person name="Chen A."/>
            <person name="Janssen B.J."/>
            <person name="Plunkett B."/>
            <person name="Ampomah-Dwamena C."/>
            <person name="Voogd C."/>
            <person name="Leif D."/>
            <person name="Lafferty D."/>
            <person name="Souleyre E.J.F."/>
            <person name="Varkonyi-Gasic E."/>
            <person name="Gambi F."/>
            <person name="Hanley J."/>
            <person name="Yao J.L."/>
            <person name="Cheung J."/>
            <person name="David K.M."/>
            <person name="Warren B."/>
            <person name="Marsh K."/>
            <person name="Snowden K.C."/>
            <person name="Lin-Wang K."/>
            <person name="Brian L."/>
            <person name="Martinez-Sanchez M."/>
            <person name="Wang M."/>
            <person name="Ileperuma N."/>
            <person name="Macnee N."/>
            <person name="Campin R."/>
            <person name="McAtee P."/>
            <person name="Drummond R.S.M."/>
            <person name="Espley R.V."/>
            <person name="Ireland H.S."/>
            <person name="Wu R."/>
            <person name="Atkinson R.G."/>
            <person name="Karunairetnam S."/>
            <person name="Bulley S."/>
            <person name="Chunkath S."/>
            <person name="Hanley Z."/>
            <person name="Storey R."/>
            <person name="Thrimawithana A.H."/>
            <person name="Thomson S."/>
            <person name="David C."/>
            <person name="Testolin R."/>
            <person name="Huang H."/>
            <person name="Hellens R.P."/>
            <person name="Schaffer R.J."/>
        </authorList>
    </citation>
    <scope>NUCLEOTIDE SEQUENCE [LARGE SCALE GENOMIC DNA]</scope>
    <source>
        <strain evidence="2">cv. Red5</strain>
    </source>
</reference>